<reference evidence="4" key="1">
    <citation type="journal article" date="2023" name="Mol. Phylogenet. Evol.">
        <title>Genome-scale phylogeny and comparative genomics of the fungal order Sordariales.</title>
        <authorList>
            <person name="Hensen N."/>
            <person name="Bonometti L."/>
            <person name="Westerberg I."/>
            <person name="Brannstrom I.O."/>
            <person name="Guillou S."/>
            <person name="Cros-Aarteil S."/>
            <person name="Calhoun S."/>
            <person name="Haridas S."/>
            <person name="Kuo A."/>
            <person name="Mondo S."/>
            <person name="Pangilinan J."/>
            <person name="Riley R."/>
            <person name="LaButti K."/>
            <person name="Andreopoulos B."/>
            <person name="Lipzen A."/>
            <person name="Chen C."/>
            <person name="Yan M."/>
            <person name="Daum C."/>
            <person name="Ng V."/>
            <person name="Clum A."/>
            <person name="Steindorff A."/>
            <person name="Ohm R.A."/>
            <person name="Martin F."/>
            <person name="Silar P."/>
            <person name="Natvig D.O."/>
            <person name="Lalanne C."/>
            <person name="Gautier V."/>
            <person name="Ament-Velasquez S.L."/>
            <person name="Kruys A."/>
            <person name="Hutchinson M.I."/>
            <person name="Powell A.J."/>
            <person name="Barry K."/>
            <person name="Miller A.N."/>
            <person name="Grigoriev I.V."/>
            <person name="Debuchy R."/>
            <person name="Gladieux P."/>
            <person name="Hiltunen Thoren M."/>
            <person name="Johannesson H."/>
        </authorList>
    </citation>
    <scope>NUCLEOTIDE SEQUENCE</scope>
    <source>
        <strain evidence="4">CBS 958.72</strain>
    </source>
</reference>
<keyword evidence="2 3" id="KW-0342">GTP-binding</keyword>
<proteinExistence type="predicted"/>
<dbReference type="SUPFAM" id="SSF52540">
    <property type="entry name" value="P-loop containing nucleoside triphosphate hydrolases"/>
    <property type="match status" value="1"/>
</dbReference>
<dbReference type="AlphaFoldDB" id="A0AAE0KGN4"/>
<keyword evidence="5" id="KW-1185">Reference proteome</keyword>
<feature type="binding site" evidence="3">
    <location>
        <begin position="120"/>
        <end position="123"/>
    </location>
    <ligand>
        <name>GTP</name>
        <dbReference type="ChEBI" id="CHEBI:37565"/>
    </ligand>
</feature>
<dbReference type="Proteomes" id="UP001287356">
    <property type="component" value="Unassembled WGS sequence"/>
</dbReference>
<dbReference type="GO" id="GO:0005525">
    <property type="term" value="F:GTP binding"/>
    <property type="evidence" value="ECO:0007669"/>
    <property type="project" value="UniProtKB-KW"/>
</dbReference>
<accession>A0AAE0KGN4</accession>
<dbReference type="EMBL" id="JAULSN010000003">
    <property type="protein sequence ID" value="KAK3375787.1"/>
    <property type="molecule type" value="Genomic_DNA"/>
</dbReference>
<dbReference type="GO" id="GO:0003924">
    <property type="term" value="F:GTPase activity"/>
    <property type="evidence" value="ECO:0007669"/>
    <property type="project" value="InterPro"/>
</dbReference>
<evidence type="ECO:0000256" key="2">
    <source>
        <dbReference type="ARBA" id="ARBA00023134"/>
    </source>
</evidence>
<dbReference type="Pfam" id="PF00025">
    <property type="entry name" value="Arf"/>
    <property type="match status" value="1"/>
</dbReference>
<dbReference type="Gene3D" id="3.40.50.300">
    <property type="entry name" value="P-loop containing nucleotide triphosphate hydrolases"/>
    <property type="match status" value="1"/>
</dbReference>
<keyword evidence="1 3" id="KW-0547">Nucleotide-binding</keyword>
<comment type="caution">
    <text evidence="4">The sequence shown here is derived from an EMBL/GenBank/DDBJ whole genome shotgun (WGS) entry which is preliminary data.</text>
</comment>
<dbReference type="InterPro" id="IPR006689">
    <property type="entry name" value="Small_GTPase_ARF/SAR"/>
</dbReference>
<evidence type="ECO:0000313" key="4">
    <source>
        <dbReference type="EMBL" id="KAK3375787.1"/>
    </source>
</evidence>
<dbReference type="InterPro" id="IPR027417">
    <property type="entry name" value="P-loop_NTPase"/>
</dbReference>
<dbReference type="PANTHER" id="PTHR23115">
    <property type="entry name" value="TRANSLATION FACTOR"/>
    <property type="match status" value="1"/>
</dbReference>
<organism evidence="4 5">
    <name type="scientific">Lasiosphaeria ovina</name>
    <dbReference type="NCBI Taxonomy" id="92902"/>
    <lineage>
        <taxon>Eukaryota</taxon>
        <taxon>Fungi</taxon>
        <taxon>Dikarya</taxon>
        <taxon>Ascomycota</taxon>
        <taxon>Pezizomycotina</taxon>
        <taxon>Sordariomycetes</taxon>
        <taxon>Sordariomycetidae</taxon>
        <taxon>Sordariales</taxon>
        <taxon>Lasiosphaeriaceae</taxon>
        <taxon>Lasiosphaeria</taxon>
    </lineage>
</organism>
<protein>
    <submittedName>
        <fullName evidence="4">P-loop containing nucleoside triphosphate hydrolase protein</fullName>
    </submittedName>
</protein>
<keyword evidence="4" id="KW-0378">Hydrolase</keyword>
<evidence type="ECO:0000256" key="1">
    <source>
        <dbReference type="ARBA" id="ARBA00022741"/>
    </source>
</evidence>
<gene>
    <name evidence="4" type="ORF">B0T24DRAFT_617033</name>
</gene>
<evidence type="ECO:0000256" key="3">
    <source>
        <dbReference type="PIRSR" id="PIRSR606689-1"/>
    </source>
</evidence>
<reference evidence="4" key="2">
    <citation type="submission" date="2023-06" db="EMBL/GenBank/DDBJ databases">
        <authorList>
            <consortium name="Lawrence Berkeley National Laboratory"/>
            <person name="Haridas S."/>
            <person name="Hensen N."/>
            <person name="Bonometti L."/>
            <person name="Westerberg I."/>
            <person name="Brannstrom I.O."/>
            <person name="Guillou S."/>
            <person name="Cros-Aarteil S."/>
            <person name="Calhoun S."/>
            <person name="Kuo A."/>
            <person name="Mondo S."/>
            <person name="Pangilinan J."/>
            <person name="Riley R."/>
            <person name="Labutti K."/>
            <person name="Andreopoulos B."/>
            <person name="Lipzen A."/>
            <person name="Chen C."/>
            <person name="Yanf M."/>
            <person name="Daum C."/>
            <person name="Ng V."/>
            <person name="Clum A."/>
            <person name="Steindorff A."/>
            <person name="Ohm R."/>
            <person name="Martin F."/>
            <person name="Silar P."/>
            <person name="Natvig D."/>
            <person name="Lalanne C."/>
            <person name="Gautier V."/>
            <person name="Ament-Velasquez S.L."/>
            <person name="Kruys A."/>
            <person name="Hutchinson M.I."/>
            <person name="Powell A.J."/>
            <person name="Barry K."/>
            <person name="Miller A.N."/>
            <person name="Grigoriev I.V."/>
            <person name="Debuchy R."/>
            <person name="Gladieux P."/>
            <person name="Thoren M.H."/>
            <person name="Johannesson H."/>
        </authorList>
    </citation>
    <scope>NUCLEOTIDE SEQUENCE</scope>
    <source>
        <strain evidence="4">CBS 958.72</strain>
    </source>
</reference>
<name>A0AAE0KGN4_9PEZI</name>
<evidence type="ECO:0000313" key="5">
    <source>
        <dbReference type="Proteomes" id="UP001287356"/>
    </source>
</evidence>
<sequence length="183" mass="19552">MASNSKTLAVLGQPGAGKKTLVGSLLYKCGMDLSLLQQLESSGTSKYVDIVPFFEQHKLAKTFCAPSTTITIVDGKTPDLVIWVVDASALDRGASSADELASLISHKGIEPKEKLLILVNKMDETEWSEEVFEAISSSFKSIDLDSSGETYTIPVSALRGDNLLEAPSVPWANTGPTMMQALG</sequence>
<dbReference type="InterPro" id="IPR050100">
    <property type="entry name" value="TRAFAC_GTPase_members"/>
</dbReference>